<feature type="compositionally biased region" description="Low complexity" evidence="2">
    <location>
        <begin position="335"/>
        <end position="372"/>
    </location>
</feature>
<dbReference type="PANTHER" id="PTHR11102">
    <property type="entry name" value="SEL-1-LIKE PROTEIN"/>
    <property type="match status" value="1"/>
</dbReference>
<dbReference type="InterPro" id="IPR006597">
    <property type="entry name" value="Sel1-like"/>
</dbReference>
<feature type="compositionally biased region" description="Basic and acidic residues" evidence="2">
    <location>
        <begin position="1226"/>
        <end position="1237"/>
    </location>
</feature>
<feature type="compositionally biased region" description="Basic and acidic residues" evidence="2">
    <location>
        <begin position="1090"/>
        <end position="1100"/>
    </location>
</feature>
<dbReference type="EMBL" id="BSEC01000001">
    <property type="protein sequence ID" value="GLI94492.1"/>
    <property type="molecule type" value="Genomic_DNA"/>
</dbReference>
<keyword evidence="1" id="KW-0175">Coiled coil</keyword>
<gene>
    <name evidence="3" type="ORF">LMG27198_34840</name>
</gene>
<dbReference type="SMART" id="SM00671">
    <property type="entry name" value="SEL1"/>
    <property type="match status" value="4"/>
</dbReference>
<dbReference type="Gene3D" id="1.25.40.10">
    <property type="entry name" value="Tetratricopeptide repeat domain"/>
    <property type="match status" value="2"/>
</dbReference>
<reference evidence="3" key="1">
    <citation type="journal article" date="2023" name="Int. J. Syst. Evol. Microbiol.">
        <title>Methylocystis iwaonis sp. nov., a type II methane-oxidizing bacterium from surface soil of a rice paddy field in Japan, and emended description of the genus Methylocystis (ex Whittenbury et al. 1970) Bowman et al. 1993.</title>
        <authorList>
            <person name="Kaise H."/>
            <person name="Sawadogo J.B."/>
            <person name="Alam M.S."/>
            <person name="Ueno C."/>
            <person name="Dianou D."/>
            <person name="Shinjo R."/>
            <person name="Asakawa S."/>
        </authorList>
    </citation>
    <scope>NUCLEOTIDE SEQUENCE</scope>
    <source>
        <strain evidence="3">LMG27198</strain>
    </source>
</reference>
<accession>A0A9W6LTG0</accession>
<dbReference type="InterPro" id="IPR011990">
    <property type="entry name" value="TPR-like_helical_dom_sf"/>
</dbReference>
<feature type="region of interest" description="Disordered" evidence="2">
    <location>
        <begin position="1069"/>
        <end position="1101"/>
    </location>
</feature>
<feature type="region of interest" description="Disordered" evidence="2">
    <location>
        <begin position="19"/>
        <end position="170"/>
    </location>
</feature>
<dbReference type="PROSITE" id="PS50096">
    <property type="entry name" value="IQ"/>
    <property type="match status" value="1"/>
</dbReference>
<feature type="region of interest" description="Disordered" evidence="2">
    <location>
        <begin position="411"/>
        <end position="441"/>
    </location>
</feature>
<organism evidence="3 4">
    <name type="scientific">Methylocystis echinoides</name>
    <dbReference type="NCBI Taxonomy" id="29468"/>
    <lineage>
        <taxon>Bacteria</taxon>
        <taxon>Pseudomonadati</taxon>
        <taxon>Pseudomonadota</taxon>
        <taxon>Alphaproteobacteria</taxon>
        <taxon>Hyphomicrobiales</taxon>
        <taxon>Methylocystaceae</taxon>
        <taxon>Methylocystis</taxon>
    </lineage>
</organism>
<dbReference type="PANTHER" id="PTHR11102:SF160">
    <property type="entry name" value="ERAD-ASSOCIATED E3 UBIQUITIN-PROTEIN LIGASE COMPONENT HRD3"/>
    <property type="match status" value="1"/>
</dbReference>
<comment type="caution">
    <text evidence="3">The sequence shown here is derived from an EMBL/GenBank/DDBJ whole genome shotgun (WGS) entry which is preliminary data.</text>
</comment>
<feature type="compositionally biased region" description="Basic and acidic residues" evidence="2">
    <location>
        <begin position="317"/>
        <end position="328"/>
    </location>
</feature>
<feature type="coiled-coil region" evidence="1">
    <location>
        <begin position="1013"/>
        <end position="1069"/>
    </location>
</feature>
<feature type="compositionally biased region" description="Pro residues" evidence="2">
    <location>
        <begin position="1072"/>
        <end position="1085"/>
    </location>
</feature>
<evidence type="ECO:0008006" key="5">
    <source>
        <dbReference type="Google" id="ProtNLM"/>
    </source>
</evidence>
<feature type="compositionally biased region" description="Acidic residues" evidence="2">
    <location>
        <begin position="37"/>
        <end position="55"/>
    </location>
</feature>
<dbReference type="InterPro" id="IPR050767">
    <property type="entry name" value="Sel1_AlgK"/>
</dbReference>
<sequence>MTKAFSRRYRDLDAEARRAARAEARRSGKRLGAWLDEAGDEPYDDEDEDFGEDVEAVARRLARPGGPSESRRRREDENQPRRWRDDVKNYGRRGGRSEPDDPPRRRRDDGVRDARDDADEQPRRWRDDAQQQRRRREDREPDQPRRWLDEEDAPHRRRDVRAVMDDDERVPHRRRELRADIDDDDRAPRRMRAARREIEELIDPQEIVADTAEIVGRRIAKSERHTARALDNLAELVEDGARSRETAEEGLAFLARRLGRIESRLAEQSAASDSVKPIRTALARLETRLERLSGPERVLHVEEALSGLDRRLSDIARRLDTPPPRERPVAPPPAALHAPEPAFTPAPAAVQAPAHTPAPAPAHAAAPVHAPAPVQPPAPAPAAAPVRPEPPRRAEAFARRPLEESIAEITRRQRALEAAEAPAPATTRPPAPQPAAALPTAAPPMRMEASDFAPPPRQFADVQSRLEAISRQIDTARRDAAERADHHLVVMRQIEALRRDLTEMSGAIVELAPRASIGAIETALRELSRRIDTQRGQGVAAELLAPAERIAAELRNAIKELDPSPLVRNLHADVQTIGRRLDALQQPGAVDPVAIDLLVSQTRDIRTQLAGLTARPLPLEKIEARLVDLNQRVELLARAGGGAAKAAVALDMGEVARSIRAIVAEETSSSFDTFSGRLETLAARLDAVVSDAGGAQRFDELGRRIDDLGHKLATRIAAAAATQAPRPNSAALEALVAGLARKLDTALEQKPQAPVIEEIGRKLDALETRLPDANAIDSIARIEAALASRTAEQDFADLAQRIDDVRETLAQKLDRNDTMQRPDVGAVERLVRGLDHKVDTALATGASARDIAPILSQLEQLTRKVDLLDDPVGNPRLGALLGAPAAHPKLDEIATRLDHMQVSLAHRAEEGARVEARQAELTDLVEQLAAGISQAAESRGDIEAIRALERQIGALSQRLDRNDHNGAALAAVEAKIGALVAHIEESRTATTLAAEEAVRRATQEMLREASPDADALRAAIERELADIRNIQDENGQRTHETLLAVHETLERVVDRLAIFEDELSELRATPPVTTPVAPPVTPPKPMAAERTPEPAIERRPPRLPAEALAESIDLLGPAQSPRRATIVEAPPERGAEPVQMDFIAAARRAAQQAARDAQAAERAHLARRAAATVAQDGEEASTGKAAGLIAAIQERKRPLLLGLGAMVLMVGAYQVARIGIDGADSWRQEQKQEHQHAEIAPGDGVEPTAPAEKTDRPAPKQSIAPPEAETGKPARPQAAAPTPAPTPAPRMILPQGGNQPVDKTPVGSIGTGGLNPLPPPQQDAAIHTLAEQGNPAAQFELAVRLAEGRGVPRDPKLAAQWFEKAAAQGLAPAQYRLGSLYEKGVGVERDQARARKLYLSAAEAGNARAMHNLAVMLAEVGLDGKPDYAAASEWFRRGGEAGVRDSQYNLAILYARGLGVKQSLVQSYVWFAAAAAQGDADADKKREEVGARLDSKELAAAKAAAAAFRVKEAPKQANEVAPPFGGWENVRLPASAPKPGPKPKVSTL</sequence>
<evidence type="ECO:0000256" key="1">
    <source>
        <dbReference type="SAM" id="Coils"/>
    </source>
</evidence>
<name>A0A9W6LTG0_9HYPH</name>
<feature type="region of interest" description="Disordered" evidence="2">
    <location>
        <begin position="317"/>
        <end position="391"/>
    </location>
</feature>
<protein>
    <recommendedName>
        <fullName evidence="5">Localization factor PodJL</fullName>
    </recommendedName>
</protein>
<keyword evidence="4" id="KW-1185">Reference proteome</keyword>
<dbReference type="SUPFAM" id="SSF81901">
    <property type="entry name" value="HCP-like"/>
    <property type="match status" value="1"/>
</dbReference>
<evidence type="ECO:0000313" key="4">
    <source>
        <dbReference type="Proteomes" id="UP001144323"/>
    </source>
</evidence>
<evidence type="ECO:0000256" key="2">
    <source>
        <dbReference type="SAM" id="MobiDB-lite"/>
    </source>
</evidence>
<feature type="compositionally biased region" description="Basic and acidic residues" evidence="2">
    <location>
        <begin position="69"/>
        <end position="148"/>
    </location>
</feature>
<dbReference type="RefSeq" id="WP_281804538.1">
    <property type="nucleotide sequence ID" value="NZ_BSEC01000001.1"/>
</dbReference>
<dbReference type="Proteomes" id="UP001144323">
    <property type="component" value="Unassembled WGS sequence"/>
</dbReference>
<feature type="region of interest" description="Disordered" evidence="2">
    <location>
        <begin position="1226"/>
        <end position="1322"/>
    </location>
</feature>
<feature type="compositionally biased region" description="Pro residues" evidence="2">
    <location>
        <begin position="373"/>
        <end position="382"/>
    </location>
</feature>
<feature type="region of interest" description="Disordered" evidence="2">
    <location>
        <begin position="1519"/>
        <end position="1548"/>
    </location>
</feature>
<evidence type="ECO:0000313" key="3">
    <source>
        <dbReference type="EMBL" id="GLI94492.1"/>
    </source>
</evidence>
<dbReference type="Pfam" id="PF08238">
    <property type="entry name" value="Sel1"/>
    <property type="match status" value="4"/>
</dbReference>
<proteinExistence type="predicted"/>